<sequence>MFAGIHHSPRQKPVWCNIIFYKHQKFYVYSAMRYLAININYELDQDWYFKCASVLDCYSYFDRLGPGDGPRTAIYDMELNTYLWINESHERTDERLNRIVNGAMKKIRAQI</sequence>
<organism evidence="1 2">
    <name type="scientific">Pedobacter westerhofensis</name>
    <dbReference type="NCBI Taxonomy" id="425512"/>
    <lineage>
        <taxon>Bacteria</taxon>
        <taxon>Pseudomonadati</taxon>
        <taxon>Bacteroidota</taxon>
        <taxon>Sphingobacteriia</taxon>
        <taxon>Sphingobacteriales</taxon>
        <taxon>Sphingobacteriaceae</taxon>
        <taxon>Pedobacter</taxon>
    </lineage>
</organism>
<gene>
    <name evidence="1" type="ORF">SAMN06265348_114172</name>
</gene>
<name>A0A521FNI1_9SPHI</name>
<dbReference type="EMBL" id="FXTN01000014">
    <property type="protein sequence ID" value="SMO97765.1"/>
    <property type="molecule type" value="Genomic_DNA"/>
</dbReference>
<dbReference type="Proteomes" id="UP000320300">
    <property type="component" value="Unassembled WGS sequence"/>
</dbReference>
<protein>
    <submittedName>
        <fullName evidence="1">Uncharacterized protein</fullName>
    </submittedName>
</protein>
<reference evidence="1 2" key="1">
    <citation type="submission" date="2017-05" db="EMBL/GenBank/DDBJ databases">
        <authorList>
            <person name="Varghese N."/>
            <person name="Submissions S."/>
        </authorList>
    </citation>
    <scope>NUCLEOTIDE SEQUENCE [LARGE SCALE GENOMIC DNA]</scope>
    <source>
        <strain evidence="1 2">DSM 19036</strain>
    </source>
</reference>
<dbReference type="AlphaFoldDB" id="A0A521FNI1"/>
<proteinExistence type="predicted"/>
<evidence type="ECO:0000313" key="2">
    <source>
        <dbReference type="Proteomes" id="UP000320300"/>
    </source>
</evidence>
<evidence type="ECO:0000313" key="1">
    <source>
        <dbReference type="EMBL" id="SMO97765.1"/>
    </source>
</evidence>
<keyword evidence="2" id="KW-1185">Reference proteome</keyword>
<accession>A0A521FNI1</accession>